<accession>A0ABR0EKW1</accession>
<feature type="domain" description="Subtelomeric hrmA-associated cluster protein AFUB-079030/YDR124W-like helical bundle" evidence="2">
    <location>
        <begin position="185"/>
        <end position="341"/>
    </location>
</feature>
<proteinExistence type="predicted"/>
<evidence type="ECO:0000313" key="3">
    <source>
        <dbReference type="EMBL" id="KAK4501858.1"/>
    </source>
</evidence>
<gene>
    <name evidence="3" type="ORF">PRZ48_007667</name>
</gene>
<reference evidence="3 4" key="1">
    <citation type="journal article" date="2023" name="G3 (Bethesda)">
        <title>A chromosome-level genome assembly of Zasmidium syzygii isolated from banana leaves.</title>
        <authorList>
            <person name="van Westerhoven A.C."/>
            <person name="Mehrabi R."/>
            <person name="Talebi R."/>
            <person name="Steentjes M.B.F."/>
            <person name="Corcolon B."/>
            <person name="Chong P.A."/>
            <person name="Kema G.H.J."/>
            <person name="Seidl M.F."/>
        </authorList>
    </citation>
    <scope>NUCLEOTIDE SEQUENCE [LARGE SCALE GENOMIC DNA]</scope>
    <source>
        <strain evidence="3 4">P124</strain>
    </source>
</reference>
<protein>
    <recommendedName>
        <fullName evidence="2">Subtelomeric hrmA-associated cluster protein AFUB-079030/YDR124W-like helical bundle domain-containing protein</fullName>
    </recommendedName>
</protein>
<sequence>MVDTPEILMHGQSPMKQKQQVARRDETVESIKQALAAKGIDSKQSFAFIGFDENGNIRVHTSGQVKGFLDEHRMESGFQEAYEKAVHESFIEPEPTSISIDDDQGSDYGDDEFPTVPRSFSIPQSRVYRVPRQRGEREQSMLPCDASRHGPVDPIAESECVREISPSEPEEEAVVPKKKMSRSMRIDNTDQVVDFLKMRLKRMQQLAVKKIAKAWIKGICPKKQAKFPYQNKKCEEIDGFKPRIPGWWPKSGCRFTEPDHIKREERMTLCIHLLRLRPTPAQLKIWNEDKSEPHPTHVTKGWTAFLEELAGVSIFDDLQKEDKKKTESKRELLKEMYEVARLEESFEIGEIGVFFRHASPGVLMLTDEADGDMTHDWWEDEEERRTVLTKRPHQDPIDFKIEPTSRQSSESVECRPAKRCRRNSILAEDLKPSSITLPSSRGDIEPLSSQDAQHEEDPTTFLHAESPQFANHRSGSAENFVHRGPVDDQFTAVPMKRDFSADSRWRHFEPSRGSWGEASAPTQPFASPNSHFAIPSNFHGGPSGPSSFHHHQGYPHPHQPEHAHMVQVHQVSHVPEPQFQAVPNAPMYSPEGMMPVPLSSFMPSEYQAPVPSQPYPTTMAPTQYFMPTNPDPMVGDFHPHPPAQHQYDQHGLAERHITPMHVHGLPFTQPSNWQGRPFNGQCHNQA</sequence>
<dbReference type="PANTHER" id="PTHR36102:SF1">
    <property type="entry name" value="YDR124W-LIKE HELICAL BUNDLE DOMAIN-CONTAINING PROTEIN"/>
    <property type="match status" value="1"/>
</dbReference>
<feature type="region of interest" description="Disordered" evidence="1">
    <location>
        <begin position="539"/>
        <end position="559"/>
    </location>
</feature>
<evidence type="ECO:0000256" key="1">
    <source>
        <dbReference type="SAM" id="MobiDB-lite"/>
    </source>
</evidence>
<evidence type="ECO:0000313" key="4">
    <source>
        <dbReference type="Proteomes" id="UP001305779"/>
    </source>
</evidence>
<feature type="region of interest" description="Disordered" evidence="1">
    <location>
        <begin position="129"/>
        <end position="153"/>
    </location>
</feature>
<feature type="region of interest" description="Disordered" evidence="1">
    <location>
        <begin position="431"/>
        <end position="458"/>
    </location>
</feature>
<dbReference type="InterPro" id="IPR021264">
    <property type="entry name" value="AFUB_079030/YDR124W-like"/>
</dbReference>
<dbReference type="EMBL" id="JAXOVC010000005">
    <property type="protein sequence ID" value="KAK4501858.1"/>
    <property type="molecule type" value="Genomic_DNA"/>
</dbReference>
<dbReference type="InterPro" id="IPR047092">
    <property type="entry name" value="AFUB_07903/YDR124W-like_hel"/>
</dbReference>
<dbReference type="Proteomes" id="UP001305779">
    <property type="component" value="Unassembled WGS sequence"/>
</dbReference>
<dbReference type="PANTHER" id="PTHR36102">
    <property type="entry name" value="CHROMOSOME 10, WHOLE GENOME SHOTGUN SEQUENCE"/>
    <property type="match status" value="1"/>
</dbReference>
<evidence type="ECO:0000259" key="2">
    <source>
        <dbReference type="Pfam" id="PF11001"/>
    </source>
</evidence>
<keyword evidence="4" id="KW-1185">Reference proteome</keyword>
<comment type="caution">
    <text evidence="3">The sequence shown here is derived from an EMBL/GenBank/DDBJ whole genome shotgun (WGS) entry which is preliminary data.</text>
</comment>
<organism evidence="3 4">
    <name type="scientific">Zasmidium cellare</name>
    <name type="common">Wine cellar mold</name>
    <name type="synonym">Racodium cellare</name>
    <dbReference type="NCBI Taxonomy" id="395010"/>
    <lineage>
        <taxon>Eukaryota</taxon>
        <taxon>Fungi</taxon>
        <taxon>Dikarya</taxon>
        <taxon>Ascomycota</taxon>
        <taxon>Pezizomycotina</taxon>
        <taxon>Dothideomycetes</taxon>
        <taxon>Dothideomycetidae</taxon>
        <taxon>Mycosphaerellales</taxon>
        <taxon>Mycosphaerellaceae</taxon>
        <taxon>Zasmidium</taxon>
    </lineage>
</organism>
<dbReference type="Pfam" id="PF11001">
    <property type="entry name" value="AFUB_07903_YDR124W_hel"/>
    <property type="match status" value="1"/>
</dbReference>
<name>A0ABR0EKW1_ZASCE</name>
<feature type="region of interest" description="Disordered" evidence="1">
    <location>
        <begin position="1"/>
        <end position="21"/>
    </location>
</feature>